<dbReference type="RefSeq" id="WP_179443714.1">
    <property type="nucleotide sequence ID" value="NZ_JACBZS010000001.1"/>
</dbReference>
<dbReference type="CDD" id="cd07377">
    <property type="entry name" value="WHTH_GntR"/>
    <property type="match status" value="1"/>
</dbReference>
<evidence type="ECO:0000313" key="6">
    <source>
        <dbReference type="Proteomes" id="UP000527616"/>
    </source>
</evidence>
<keyword evidence="2 5" id="KW-0238">DNA-binding</keyword>
<organism evidence="5 6">
    <name type="scientific">Naumannella cuiyingiana</name>
    <dbReference type="NCBI Taxonomy" id="1347891"/>
    <lineage>
        <taxon>Bacteria</taxon>
        <taxon>Bacillati</taxon>
        <taxon>Actinomycetota</taxon>
        <taxon>Actinomycetes</taxon>
        <taxon>Propionibacteriales</taxon>
        <taxon>Propionibacteriaceae</taxon>
        <taxon>Naumannella</taxon>
    </lineage>
</organism>
<name>A0A7Z0D6F5_9ACTN</name>
<feature type="domain" description="HTH gntR-type" evidence="4">
    <location>
        <begin position="12"/>
        <end position="80"/>
    </location>
</feature>
<dbReference type="Proteomes" id="UP000527616">
    <property type="component" value="Unassembled WGS sequence"/>
</dbReference>
<evidence type="ECO:0000313" key="5">
    <source>
        <dbReference type="EMBL" id="NYI69673.1"/>
    </source>
</evidence>
<evidence type="ECO:0000256" key="3">
    <source>
        <dbReference type="ARBA" id="ARBA00023163"/>
    </source>
</evidence>
<keyword evidence="3" id="KW-0804">Transcription</keyword>
<dbReference type="Pfam" id="PF00392">
    <property type="entry name" value="GntR"/>
    <property type="match status" value="1"/>
</dbReference>
<keyword evidence="1" id="KW-0805">Transcription regulation</keyword>
<dbReference type="PANTHER" id="PTHR43537:SF5">
    <property type="entry name" value="UXU OPERON TRANSCRIPTIONAL REGULATOR"/>
    <property type="match status" value="1"/>
</dbReference>
<dbReference type="EMBL" id="JACBZS010000001">
    <property type="protein sequence ID" value="NYI69673.1"/>
    <property type="molecule type" value="Genomic_DNA"/>
</dbReference>
<dbReference type="InterPro" id="IPR000524">
    <property type="entry name" value="Tscrpt_reg_HTH_GntR"/>
</dbReference>
<dbReference type="SMART" id="SM00345">
    <property type="entry name" value="HTH_GNTR"/>
    <property type="match status" value="1"/>
</dbReference>
<evidence type="ECO:0000259" key="4">
    <source>
        <dbReference type="PROSITE" id="PS50949"/>
    </source>
</evidence>
<dbReference type="AlphaFoldDB" id="A0A7Z0D6F5"/>
<dbReference type="PANTHER" id="PTHR43537">
    <property type="entry name" value="TRANSCRIPTIONAL REGULATOR, GNTR FAMILY"/>
    <property type="match status" value="1"/>
</dbReference>
<dbReference type="InterPro" id="IPR036390">
    <property type="entry name" value="WH_DNA-bd_sf"/>
</dbReference>
<comment type="caution">
    <text evidence="5">The sequence shown here is derived from an EMBL/GenBank/DDBJ whole genome shotgun (WGS) entry which is preliminary data.</text>
</comment>
<keyword evidence="6" id="KW-1185">Reference proteome</keyword>
<dbReference type="Gene3D" id="1.10.10.10">
    <property type="entry name" value="Winged helix-like DNA-binding domain superfamily/Winged helix DNA-binding domain"/>
    <property type="match status" value="1"/>
</dbReference>
<dbReference type="SUPFAM" id="SSF46785">
    <property type="entry name" value="Winged helix' DNA-binding domain"/>
    <property type="match status" value="1"/>
</dbReference>
<protein>
    <submittedName>
        <fullName evidence="5">DNA-binding transcriptional MocR family regulator</fullName>
    </submittedName>
</protein>
<dbReference type="GO" id="GO:0003677">
    <property type="term" value="F:DNA binding"/>
    <property type="evidence" value="ECO:0007669"/>
    <property type="project" value="UniProtKB-KW"/>
</dbReference>
<dbReference type="InterPro" id="IPR036388">
    <property type="entry name" value="WH-like_DNA-bd_sf"/>
</dbReference>
<accession>A0A7Z0D6F5</accession>
<sequence length="194" mass="20044">MATSGPGPLARPPLYEQLAEHISAFIDAQGLGPGDRLPPERALASELGVSRATLSRALVALEVRGLVSVQHGNGAVVLGRVDPDHPWATGRLAPPQLAGLRASLVSGLARLAAERAGATAREAMLAPDGTPPTWPDLWRALRRLADDEALATAVQEVVSAAGGADPDTDALTRLAAAVRSGRPELAAEAAWGLW</sequence>
<dbReference type="PRINTS" id="PR00035">
    <property type="entry name" value="HTHGNTR"/>
</dbReference>
<evidence type="ECO:0000256" key="1">
    <source>
        <dbReference type="ARBA" id="ARBA00023015"/>
    </source>
</evidence>
<evidence type="ECO:0000256" key="2">
    <source>
        <dbReference type="ARBA" id="ARBA00023125"/>
    </source>
</evidence>
<dbReference type="PROSITE" id="PS50949">
    <property type="entry name" value="HTH_GNTR"/>
    <property type="match status" value="1"/>
</dbReference>
<reference evidence="5 6" key="1">
    <citation type="submission" date="2020-07" db="EMBL/GenBank/DDBJ databases">
        <title>Sequencing the genomes of 1000 actinobacteria strains.</title>
        <authorList>
            <person name="Klenk H.-P."/>
        </authorList>
    </citation>
    <scope>NUCLEOTIDE SEQUENCE [LARGE SCALE GENOMIC DNA]</scope>
    <source>
        <strain evidence="5 6">DSM 103164</strain>
    </source>
</reference>
<gene>
    <name evidence="5" type="ORF">GGQ54_000233</name>
</gene>
<proteinExistence type="predicted"/>
<dbReference type="GO" id="GO:0003700">
    <property type="term" value="F:DNA-binding transcription factor activity"/>
    <property type="evidence" value="ECO:0007669"/>
    <property type="project" value="InterPro"/>
</dbReference>